<comment type="similarity">
    <text evidence="6">Belongs to the CNOT1 family.</text>
</comment>
<dbReference type="Pfam" id="PF04054">
    <property type="entry name" value="Not1"/>
    <property type="match status" value="1"/>
</dbReference>
<dbReference type="InterPro" id="IPR038535">
    <property type="entry name" value="CNOT1_TTP_bind_sf"/>
</dbReference>
<feature type="compositionally biased region" description="Polar residues" evidence="7">
    <location>
        <begin position="360"/>
        <end position="394"/>
    </location>
</feature>
<dbReference type="InterPro" id="IPR032191">
    <property type="entry name" value="CNOT1_CAF1_bind"/>
</dbReference>
<dbReference type="InterPro" id="IPR007196">
    <property type="entry name" value="CCR4-Not_Not1_C"/>
</dbReference>
<dbReference type="InterPro" id="IPR040398">
    <property type="entry name" value="Not1"/>
</dbReference>
<feature type="region of interest" description="Disordered" evidence="7">
    <location>
        <begin position="1"/>
        <end position="193"/>
    </location>
</feature>
<dbReference type="GO" id="GO:0000288">
    <property type="term" value="P:nuclear-transcribed mRNA catabolic process, deadenylation-dependent decay"/>
    <property type="evidence" value="ECO:0007669"/>
    <property type="project" value="TreeGrafter"/>
</dbReference>
<comment type="subcellular location">
    <subcellularLocation>
        <location evidence="1">Nucleus</location>
    </subcellularLocation>
</comment>
<feature type="domain" description="CCR4-NOT transcription complex subunit 1-like NOT1 connector" evidence="12">
    <location>
        <begin position="1052"/>
        <end position="1195"/>
    </location>
</feature>
<keyword evidence="4" id="KW-0804">Transcription</keyword>
<protein>
    <recommendedName>
        <fullName evidence="15">CCR4-NOT transcription complex subunit 1</fullName>
    </recommendedName>
</protein>
<feature type="domain" description="CCR4-NOT transcription complex subunit 1 CAF1-binding" evidence="10">
    <location>
        <begin position="435"/>
        <end position="650"/>
    </location>
</feature>
<feature type="region of interest" description="Disordered" evidence="7">
    <location>
        <begin position="360"/>
        <end position="414"/>
    </location>
</feature>
<dbReference type="GO" id="GO:0005634">
    <property type="term" value="C:nucleus"/>
    <property type="evidence" value="ECO:0007669"/>
    <property type="project" value="UniProtKB-SubCell"/>
</dbReference>
<dbReference type="GO" id="GO:0060090">
    <property type="term" value="F:molecular adaptor activity"/>
    <property type="evidence" value="ECO:0007669"/>
    <property type="project" value="TreeGrafter"/>
</dbReference>
<feature type="compositionally biased region" description="Polar residues" evidence="7">
    <location>
        <begin position="1"/>
        <end position="15"/>
    </location>
</feature>
<evidence type="ECO:0000313" key="14">
    <source>
        <dbReference type="Proteomes" id="UP001177023"/>
    </source>
</evidence>
<evidence type="ECO:0000259" key="11">
    <source>
        <dbReference type="Pfam" id="PF16417"/>
    </source>
</evidence>
<dbReference type="InterPro" id="IPR055454">
    <property type="entry name" value="CNOT1-like_NOT1_connector"/>
</dbReference>
<evidence type="ECO:0000259" key="8">
    <source>
        <dbReference type="Pfam" id="PF04054"/>
    </source>
</evidence>
<dbReference type="PANTHER" id="PTHR13162:SF8">
    <property type="entry name" value="CCR4-NOT TRANSCRIPTION COMPLEX SUBUNIT 1"/>
    <property type="match status" value="1"/>
</dbReference>
<keyword evidence="2" id="KW-0678">Repressor</keyword>
<dbReference type="Pfam" id="PF16417">
    <property type="entry name" value="CNOT1_TTP_bind"/>
    <property type="match status" value="1"/>
</dbReference>
<evidence type="ECO:0000256" key="4">
    <source>
        <dbReference type="ARBA" id="ARBA00023163"/>
    </source>
</evidence>
<feature type="domain" description="CCR4-NOT transcription complex subunit 1 TTP binding" evidence="11">
    <location>
        <begin position="188"/>
        <end position="360"/>
    </location>
</feature>
<sequence length="1757" mass="197092">MKNDGVRSSSASGQGRTPYGAPGGYGLPGPPGQQPPHMVPPPPGHQELRGGFPNLGPGLGQLFPQSNSPYSNPNGQFRPPDRPDNLQGLGTSGLGMQNNPFASRQMSMSPSTQMMRSGMPGGPPGQPLAQRQNSSSGSWGNLPPPGAMRNVTGATTPQGQIDFRPQLPPTGANSDLQIPTRNNYAPPNVSSEQDVTQTQFSDEVQDEANTYFMQIYSPTKLLTVENFLAKLRQFQTSQNQRDRDVLACVIKNLFEEYQFFQEYPERELLTTAEVYGGIIRDTIITNLQFATAVRKVIESLQTDTNSRLYQFGLAALNVCKNKLCCYPKVCAMIMQHENFAKFPPQLVSYVKAGITEKQPQANGRETPQMLHSPQSTGSGPLQQSSPQRSDSMSALNPGLNARQTGSSSRAGPGALSLTNAETLILATEKEGAECAKPPETVVDKVSFLFNNLSQSNLTAKTDEMREIIEEHGETFTAWLSQYIVIKRVSTEPNFQPLYNSFLVAIEDRSLDNFVKEETLRNIKVLLRSDKRMAASNYSDRTLLKNLGIWLGTITIARNRAFTLEELDLKSLLMEAYYKGQAELLFVVPFVAKVIHASGKPASLVFTANSSWIRGIMKIMAELHDEPDLRINLKFEIEVLCKDLGVSLENLLTMVDGELKDTDKLLGLKQQLSDVRELQQPSNLGTSPIPAQMRMAMGTGADLQNIMLTGSEGRNTPLPDAAGEGPGLEPAAPRFHFHELASYSQETIAQYITVPADHFLFHLHAPLKQFIRPALVQAIKELLADLPGPVADRSLKVGTNATECLARKDFGFASDEQQLRHNAHFIAAAMAYITVREAIHTTVFNYLTQTFTHQLRGVPHIDPKMIEDCAMRCMLDNLELIVNFVTKATCEKAALEAERRLEPDFHSRMLARREQKEWVPSAEYLESQEMLPEKLRTPAGPLQPELLAVYEEFLSKICGFKASTPDEFMRSISHCISSTASNFEMDMRDPQELEKYSQLFRNLAEECGRLYQRTNGNPALVKVARAFSLLREKTLALSAEPSNPALLKDTFTNTMEQFLNSYIPSAIAPQAKEEAELVSRVADTALYVLQALVQKNSHQMVAQKITELLITSQMDFRFNIEAVEMLISQKLIITDQYDRWLGEMIEHGQHSFAAVFAQKLLRLIYHGSGSDSDIRARFPLTFEQLQKLQTLNNMRPLETGIAQSPIGGATGNYFQGQERLGHNMGEDNFDLQGKAEQILREWISLCYTPLTQREPQQALANMIHMMHEHGVLATDQMITKFFRLCIDMCVDVSYRLLKEEQGSPNSVIRQRCYYTLDAFVKLTCLMVKYSDGNQTHTKINLFKKVLNLLTNVLMSDHETRRQEFNPMPYHRILISLFNELSHADPALENIGWPIMEAFGQALFSLQPRRAPRFATAWLDIVGHRNVIGRLVATHYHSQGEPTVENLKAVAIYVQFLICQLKFLAPYLRNLDLPKSITLIYRGTLRIFLVLLHDFPEMLCEYHFILCDNIPPNCIQFRNLQVDSIPEMAIEPKMKLEMPQLLPAEMRSQIDNYLSNRLDVELLSSLPTLLTVSQVAGSKYNTTVLHALVLYVGMRAVESLHAKGQRISMTTIAHTAFMDIFQNLAVRLCTEGRYSLFNAIANQLRYPNAHTHYFSCTLLYLFQQADMNVMKEQITRILFERLVALRPHPWGLLVTFIELIRNPNYCFWDHDFTKCTPEIEKLFMSVATTCNSVAKLIRSAVADTTQGAAPLEVAAAAAS</sequence>
<keyword evidence="3" id="KW-0805">Transcription regulation</keyword>
<evidence type="ECO:0008006" key="15">
    <source>
        <dbReference type="Google" id="ProtNLM"/>
    </source>
</evidence>
<dbReference type="Gene3D" id="1.25.40.840">
    <property type="entry name" value="CCR4-NOT transcription complex subunit 1 TTP binding domain"/>
    <property type="match status" value="1"/>
</dbReference>
<organism evidence="13 14">
    <name type="scientific">Mesorhabditis spiculigera</name>
    <dbReference type="NCBI Taxonomy" id="96644"/>
    <lineage>
        <taxon>Eukaryota</taxon>
        <taxon>Metazoa</taxon>
        <taxon>Ecdysozoa</taxon>
        <taxon>Nematoda</taxon>
        <taxon>Chromadorea</taxon>
        <taxon>Rhabditida</taxon>
        <taxon>Rhabditina</taxon>
        <taxon>Rhabditomorpha</taxon>
        <taxon>Rhabditoidea</taxon>
        <taxon>Rhabditidae</taxon>
        <taxon>Mesorhabditinae</taxon>
        <taxon>Mesorhabditis</taxon>
    </lineage>
</organism>
<proteinExistence type="inferred from homology"/>
<feature type="non-terminal residue" evidence="13">
    <location>
        <position position="1"/>
    </location>
</feature>
<gene>
    <name evidence="13" type="ORF">MSPICULIGERA_LOCUS18915</name>
</gene>
<dbReference type="InterPro" id="IPR032193">
    <property type="entry name" value="CNOT1_TTP_bind"/>
</dbReference>
<accession>A0AA36G9P8</accession>
<dbReference type="EMBL" id="CATQJA010002662">
    <property type="protein sequence ID" value="CAJ0580726.1"/>
    <property type="molecule type" value="Genomic_DNA"/>
</dbReference>
<evidence type="ECO:0000256" key="6">
    <source>
        <dbReference type="ARBA" id="ARBA00025717"/>
    </source>
</evidence>
<feature type="domain" description="CCR4-NOT transcription complex subunit 1" evidence="9">
    <location>
        <begin position="766"/>
        <end position="909"/>
    </location>
</feature>
<dbReference type="GO" id="GO:0017148">
    <property type="term" value="P:negative regulation of translation"/>
    <property type="evidence" value="ECO:0007669"/>
    <property type="project" value="InterPro"/>
</dbReference>
<dbReference type="Gene3D" id="1.25.40.180">
    <property type="match status" value="1"/>
</dbReference>
<dbReference type="PANTHER" id="PTHR13162">
    <property type="entry name" value="CCR4-NOT TRANSCRIPTION COMPLEX"/>
    <property type="match status" value="1"/>
</dbReference>
<keyword evidence="14" id="KW-1185">Reference proteome</keyword>
<feature type="compositionally biased region" description="Polar residues" evidence="7">
    <location>
        <begin position="94"/>
        <end position="115"/>
    </location>
</feature>
<dbReference type="Gene3D" id="1.25.40.800">
    <property type="match status" value="1"/>
</dbReference>
<evidence type="ECO:0000259" key="12">
    <source>
        <dbReference type="Pfam" id="PF25097"/>
    </source>
</evidence>
<dbReference type="Pfam" id="PF25097">
    <property type="entry name" value="ARM_Cnot1"/>
    <property type="match status" value="1"/>
</dbReference>
<feature type="domain" description="CCR4-Not complex component Not1 C-terminal" evidence="8">
    <location>
        <begin position="1377"/>
        <end position="1724"/>
    </location>
</feature>
<dbReference type="Proteomes" id="UP001177023">
    <property type="component" value="Unassembled WGS sequence"/>
</dbReference>
<evidence type="ECO:0000256" key="7">
    <source>
        <dbReference type="SAM" id="MobiDB-lite"/>
    </source>
</evidence>
<dbReference type="FunFam" id="1.25.40.800:FF:000001">
    <property type="entry name" value="CCR4-NOT transcription complex subunit 1"/>
    <property type="match status" value="1"/>
</dbReference>
<comment type="caution">
    <text evidence="13">The sequence shown here is derived from an EMBL/GenBank/DDBJ whole genome shotgun (WGS) entry which is preliminary data.</text>
</comment>
<evidence type="ECO:0000313" key="13">
    <source>
        <dbReference type="EMBL" id="CAJ0580726.1"/>
    </source>
</evidence>
<feature type="compositionally biased region" description="Polar residues" evidence="7">
    <location>
        <begin position="63"/>
        <end position="75"/>
    </location>
</feature>
<dbReference type="Gene3D" id="1.25.40.790">
    <property type="match status" value="1"/>
</dbReference>
<evidence type="ECO:0000256" key="2">
    <source>
        <dbReference type="ARBA" id="ARBA00022491"/>
    </source>
</evidence>
<dbReference type="GO" id="GO:0030015">
    <property type="term" value="C:CCR4-NOT core complex"/>
    <property type="evidence" value="ECO:0007669"/>
    <property type="project" value="InterPro"/>
</dbReference>
<dbReference type="Pfam" id="PF16415">
    <property type="entry name" value="CNOT1_CAF1_bind"/>
    <property type="match status" value="1"/>
</dbReference>
<feature type="compositionally biased region" description="Polar residues" evidence="7">
    <location>
        <begin position="129"/>
        <end position="139"/>
    </location>
</feature>
<evidence type="ECO:0000259" key="9">
    <source>
        <dbReference type="Pfam" id="PF12842"/>
    </source>
</evidence>
<dbReference type="GO" id="GO:0000932">
    <property type="term" value="C:P-body"/>
    <property type="evidence" value="ECO:0007669"/>
    <property type="project" value="TreeGrafter"/>
</dbReference>
<name>A0AA36G9P8_9BILA</name>
<dbReference type="Pfam" id="PF12842">
    <property type="entry name" value="DUF3819"/>
    <property type="match status" value="1"/>
</dbReference>
<reference evidence="13" key="1">
    <citation type="submission" date="2023-06" db="EMBL/GenBank/DDBJ databases">
        <authorList>
            <person name="Delattre M."/>
        </authorList>
    </citation>
    <scope>NUCLEOTIDE SEQUENCE</scope>
    <source>
        <strain evidence="13">AF72</strain>
    </source>
</reference>
<evidence type="ECO:0000256" key="5">
    <source>
        <dbReference type="ARBA" id="ARBA00023242"/>
    </source>
</evidence>
<evidence type="ECO:0000259" key="10">
    <source>
        <dbReference type="Pfam" id="PF16415"/>
    </source>
</evidence>
<keyword evidence="5" id="KW-0539">Nucleus</keyword>
<dbReference type="InterPro" id="IPR024557">
    <property type="entry name" value="CNOT1_dom_4"/>
</dbReference>
<evidence type="ECO:0000256" key="3">
    <source>
        <dbReference type="ARBA" id="ARBA00023015"/>
    </source>
</evidence>
<evidence type="ECO:0000256" key="1">
    <source>
        <dbReference type="ARBA" id="ARBA00004123"/>
    </source>
</evidence>
<feature type="compositionally biased region" description="Pro residues" evidence="7">
    <location>
        <begin position="28"/>
        <end position="44"/>
    </location>
</feature>
<feature type="compositionally biased region" description="Polar residues" evidence="7">
    <location>
        <begin position="171"/>
        <end position="193"/>
    </location>
</feature>